<evidence type="ECO:0000313" key="12">
    <source>
        <dbReference type="EMBL" id="TDU25232.1"/>
    </source>
</evidence>
<keyword evidence="5" id="KW-0274">FAD</keyword>
<gene>
    <name evidence="12" type="ORF">C8E00_101626</name>
</gene>
<comment type="similarity">
    <text evidence="7">Belongs to the FAD-dependent urate hydroxylase family.</text>
</comment>
<keyword evidence="3" id="KW-0285">Flavoprotein</keyword>
<dbReference type="PANTHER" id="PTHR46496">
    <property type="match status" value="1"/>
</dbReference>
<dbReference type="GO" id="GO:0071949">
    <property type="term" value="F:FAD binding"/>
    <property type="evidence" value="ECO:0007669"/>
    <property type="project" value="InterPro"/>
</dbReference>
<keyword evidence="6" id="KW-0560">Oxidoreductase</keyword>
<accession>A0A4R7NWL8</accession>
<dbReference type="PRINTS" id="PR00420">
    <property type="entry name" value="RNGMNOXGNASE"/>
</dbReference>
<proteinExistence type="inferred from homology"/>
<dbReference type="GO" id="GO:0019628">
    <property type="term" value="P:urate catabolic process"/>
    <property type="evidence" value="ECO:0007669"/>
    <property type="project" value="InterPro"/>
</dbReference>
<dbReference type="GO" id="GO:0004846">
    <property type="term" value="F:urate oxidase activity"/>
    <property type="evidence" value="ECO:0007669"/>
    <property type="project" value="InterPro"/>
</dbReference>
<keyword evidence="13" id="KW-1185">Reference proteome</keyword>
<dbReference type="InterPro" id="IPR036188">
    <property type="entry name" value="FAD/NAD-bd_sf"/>
</dbReference>
<evidence type="ECO:0000256" key="7">
    <source>
        <dbReference type="ARBA" id="ARBA00035121"/>
    </source>
</evidence>
<evidence type="ECO:0000256" key="8">
    <source>
        <dbReference type="ARBA" id="ARBA00035128"/>
    </source>
</evidence>
<dbReference type="OrthoDB" id="9782160at2"/>
<dbReference type="RefSeq" id="WP_133694353.1">
    <property type="nucleotide sequence ID" value="NZ_SOBR01000001.1"/>
</dbReference>
<dbReference type="GO" id="GO:0102099">
    <property type="term" value="F:FAD-dependent urate hydroxylase activity"/>
    <property type="evidence" value="ECO:0007669"/>
    <property type="project" value="UniProtKB-EC"/>
</dbReference>
<comment type="caution">
    <text evidence="12">The sequence shown here is derived from an EMBL/GenBank/DDBJ whole genome shotgun (WGS) entry which is preliminary data.</text>
</comment>
<dbReference type="NCBIfam" id="NF033623">
    <property type="entry name" value="urate_HpxO"/>
    <property type="match status" value="1"/>
</dbReference>
<sequence>MSRPTSPTSTTALDVLVIGAGMGGLSAALAFQRQGHRVTVIERVEAIRPVGAAISLWPNGVKVMHRLGLGETIEHLSGNMTRMRYLTHTGEPLTDFSLAPLFDEVGQRACPIARAALQQTLFDAVGAEHIQLGRRCLDYAQDDEGVTAHFEDGGQQRADLLVIADGTHSRLRSKLVGHPVERQYVGYVNWNVRVSADEALAPLHNWDQYVGDAKRVSLMPMGTGGNTAGTQEYYCFFDVPLPAGTPNDPQHYRDELREHFAGWAAPVQALIERFDPERMARVEIHDIPPLDSLTAPRVALLGDAAHGMAPDLGQGGCQAMEDAWVLARAVQDALEVDDGAAPAAAIATALEHYDAARVDRVGDIVSRARKRAATIHGRDPVQTHAWYDELAHEDGSEILAGLRKTIVGGPLG</sequence>
<protein>
    <recommendedName>
        <fullName evidence="9">FAD-dependent urate hydroxylase</fullName>
        <ecNumber evidence="8">1.14.13.113</ecNumber>
    </recommendedName>
</protein>
<evidence type="ECO:0000256" key="4">
    <source>
        <dbReference type="ARBA" id="ARBA00022631"/>
    </source>
</evidence>
<comment type="cofactor">
    <cofactor evidence="1">
        <name>FAD</name>
        <dbReference type="ChEBI" id="CHEBI:57692"/>
    </cofactor>
</comment>
<dbReference type="Proteomes" id="UP000295380">
    <property type="component" value="Unassembled WGS sequence"/>
</dbReference>
<dbReference type="Gene3D" id="3.50.50.60">
    <property type="entry name" value="FAD/NAD(P)-binding domain"/>
    <property type="match status" value="1"/>
</dbReference>
<feature type="domain" description="FAD-binding" evidence="11">
    <location>
        <begin position="13"/>
        <end position="365"/>
    </location>
</feature>
<dbReference type="AlphaFoldDB" id="A0A4R7NWL8"/>
<keyword evidence="4" id="KW-0659">Purine metabolism</keyword>
<evidence type="ECO:0000313" key="13">
    <source>
        <dbReference type="Proteomes" id="UP000295380"/>
    </source>
</evidence>
<dbReference type="SUPFAM" id="SSF51905">
    <property type="entry name" value="FAD/NAD(P)-binding domain"/>
    <property type="match status" value="1"/>
</dbReference>
<dbReference type="Pfam" id="PF01494">
    <property type="entry name" value="FAD_binding_3"/>
    <property type="match status" value="1"/>
</dbReference>
<comment type="pathway">
    <text evidence="2">Purine metabolism; urate degradation.</text>
</comment>
<dbReference type="EMBL" id="SOBR01000001">
    <property type="protein sequence ID" value="TDU25232.1"/>
    <property type="molecule type" value="Genomic_DNA"/>
</dbReference>
<evidence type="ECO:0000256" key="10">
    <source>
        <dbReference type="ARBA" id="ARBA00047521"/>
    </source>
</evidence>
<reference evidence="12 13" key="1">
    <citation type="submission" date="2019-03" db="EMBL/GenBank/DDBJ databases">
        <title>Genomic Encyclopedia of Type Strains, Phase IV (KMG-IV): sequencing the most valuable type-strain genomes for metagenomic binning, comparative biology and taxonomic classification.</title>
        <authorList>
            <person name="Goeker M."/>
        </authorList>
    </citation>
    <scope>NUCLEOTIDE SEQUENCE [LARGE SCALE GENOMIC DNA]</scope>
    <source>
        <strain evidence="12 13">DSM 6770</strain>
    </source>
</reference>
<evidence type="ECO:0000256" key="6">
    <source>
        <dbReference type="ARBA" id="ARBA00023002"/>
    </source>
</evidence>
<name>A0A4R7NWL8_9GAMM</name>
<dbReference type="InterPro" id="IPR002938">
    <property type="entry name" value="FAD-bd"/>
</dbReference>
<evidence type="ECO:0000259" key="11">
    <source>
        <dbReference type="Pfam" id="PF01494"/>
    </source>
</evidence>
<dbReference type="PANTHER" id="PTHR46496:SF1">
    <property type="entry name" value="ZEAXANTHIN EPOXIDASE, CHLOROPLASTIC"/>
    <property type="match status" value="1"/>
</dbReference>
<evidence type="ECO:0000256" key="5">
    <source>
        <dbReference type="ARBA" id="ARBA00022827"/>
    </source>
</evidence>
<evidence type="ECO:0000256" key="3">
    <source>
        <dbReference type="ARBA" id="ARBA00022630"/>
    </source>
</evidence>
<organism evidence="12 13">
    <name type="scientific">Chromohalobacter marismortui</name>
    <dbReference type="NCBI Taxonomy" id="42055"/>
    <lineage>
        <taxon>Bacteria</taxon>
        <taxon>Pseudomonadati</taxon>
        <taxon>Pseudomonadota</taxon>
        <taxon>Gammaproteobacteria</taxon>
        <taxon>Oceanospirillales</taxon>
        <taxon>Halomonadaceae</taxon>
        <taxon>Chromohalobacter</taxon>
    </lineage>
</organism>
<dbReference type="GO" id="GO:0006144">
    <property type="term" value="P:purine nucleobase metabolic process"/>
    <property type="evidence" value="ECO:0007669"/>
    <property type="project" value="UniProtKB-KW"/>
</dbReference>
<dbReference type="EC" id="1.14.13.113" evidence="8"/>
<evidence type="ECO:0000256" key="2">
    <source>
        <dbReference type="ARBA" id="ARBA00004705"/>
    </source>
</evidence>
<dbReference type="InterPro" id="IPR047712">
    <property type="entry name" value="HpxO"/>
</dbReference>
<comment type="catalytic activity">
    <reaction evidence="10">
        <text>urate + NADH + O2 + H(+) = 5-hydroxyisourate + NAD(+) + H2O</text>
        <dbReference type="Rhea" id="RHEA:27329"/>
        <dbReference type="ChEBI" id="CHEBI:15377"/>
        <dbReference type="ChEBI" id="CHEBI:15378"/>
        <dbReference type="ChEBI" id="CHEBI:15379"/>
        <dbReference type="ChEBI" id="CHEBI:17775"/>
        <dbReference type="ChEBI" id="CHEBI:18072"/>
        <dbReference type="ChEBI" id="CHEBI:57540"/>
        <dbReference type="ChEBI" id="CHEBI:57945"/>
        <dbReference type="EC" id="1.14.13.113"/>
    </reaction>
</comment>
<evidence type="ECO:0000256" key="9">
    <source>
        <dbReference type="ARBA" id="ARBA00035262"/>
    </source>
</evidence>
<evidence type="ECO:0000256" key="1">
    <source>
        <dbReference type="ARBA" id="ARBA00001974"/>
    </source>
</evidence>